<protein>
    <submittedName>
        <fullName evidence="6">Methyl-accepting chemotaxis protein</fullName>
    </submittedName>
</protein>
<dbReference type="AlphaFoldDB" id="A0A553JLP4"/>
<keyword evidence="4" id="KW-0472">Membrane</keyword>
<dbReference type="Pfam" id="PF00015">
    <property type="entry name" value="MCPsignal"/>
    <property type="match status" value="1"/>
</dbReference>
<name>A0A553JLP4_SHEHA</name>
<feature type="domain" description="Methyl-accepting transducer" evidence="5">
    <location>
        <begin position="85"/>
        <end position="321"/>
    </location>
</feature>
<dbReference type="OrthoDB" id="2489132at2"/>
<evidence type="ECO:0000256" key="4">
    <source>
        <dbReference type="SAM" id="Phobius"/>
    </source>
</evidence>
<dbReference type="Proteomes" id="UP000318126">
    <property type="component" value="Unassembled WGS sequence"/>
</dbReference>
<feature type="transmembrane region" description="Helical" evidence="4">
    <location>
        <begin position="33"/>
        <end position="52"/>
    </location>
</feature>
<dbReference type="PROSITE" id="PS50111">
    <property type="entry name" value="CHEMOTAXIS_TRANSDUC_2"/>
    <property type="match status" value="1"/>
</dbReference>
<sequence>MAEQQNLNRLITVFIIILFYSSLLSILPWPLTAWVSSLIVAFLSAISLWAILRRSDHRASQVANIQGQTAEHEQSNKAAKQISLHTSKIAIGAAEVSHFIDGLNLSIDKNGQSASQISVAAEELSVTTSQLSDNAAHILQQAQDAERFSVEGRAQAEVGVKTIESLSLDINTAAMQVQSLKEKAQSIQKITELINSVAEQTNLLALNAAIEAARAGEQGRGFAVVADEVRNLAGKTAQATSDIAKMLLEVSAETDRTSGLMEQVVKRTTQTVDVMGKLDVSFNQISSSIALSADSLSQMEESLKESTNTTHEISGSVGRIHESLENTAVQSSKVSAQAFGLSKTTEGIFTELAMFDTQTLEQDILKQAQEGAKECGAILEKGLDTGTFNERELFAPNYQAIPNTVPVKYCTGFDAYTDRHFPAIQEPILGRLKEIVYAGCVDMKGYFPTHNLCFSQRLTGKTEIDVVNNRTKRLFDDPTGIRCGQHVQAVLLQTYKRDTGEVMHDLSVPIFVRGKHWGGFRIGFKAV</sequence>
<keyword evidence="7" id="KW-1185">Reference proteome</keyword>
<comment type="caution">
    <text evidence="6">The sequence shown here is derived from an EMBL/GenBank/DDBJ whole genome shotgun (WGS) entry which is preliminary data.</text>
</comment>
<evidence type="ECO:0000313" key="7">
    <source>
        <dbReference type="Proteomes" id="UP000318126"/>
    </source>
</evidence>
<reference evidence="7" key="1">
    <citation type="submission" date="2019-07" db="EMBL/GenBank/DDBJ databases">
        <title>Shewanella sp. YLB-08 draft genomic sequence.</title>
        <authorList>
            <person name="Yu L."/>
        </authorList>
    </citation>
    <scope>NUCLEOTIDE SEQUENCE [LARGE SCALE GENOMIC DNA]</scope>
    <source>
        <strain evidence="7">JCM 20706</strain>
    </source>
</reference>
<comment type="subcellular location">
    <subcellularLocation>
        <location evidence="1">Membrane</location>
    </subcellularLocation>
</comment>
<keyword evidence="4" id="KW-1133">Transmembrane helix</keyword>
<proteinExistence type="predicted"/>
<dbReference type="EMBL" id="VKGK01000020">
    <property type="protein sequence ID" value="TRY13366.1"/>
    <property type="molecule type" value="Genomic_DNA"/>
</dbReference>
<keyword evidence="2 3" id="KW-0807">Transducer</keyword>
<dbReference type="SMART" id="SM00283">
    <property type="entry name" value="MA"/>
    <property type="match status" value="1"/>
</dbReference>
<dbReference type="Gene3D" id="1.10.287.950">
    <property type="entry name" value="Methyl-accepting chemotaxis protein"/>
    <property type="match status" value="1"/>
</dbReference>
<dbReference type="PANTHER" id="PTHR32089">
    <property type="entry name" value="METHYL-ACCEPTING CHEMOTAXIS PROTEIN MCPB"/>
    <property type="match status" value="1"/>
</dbReference>
<dbReference type="GO" id="GO:0016020">
    <property type="term" value="C:membrane"/>
    <property type="evidence" value="ECO:0007669"/>
    <property type="project" value="UniProtKB-SubCell"/>
</dbReference>
<evidence type="ECO:0000256" key="1">
    <source>
        <dbReference type="ARBA" id="ARBA00004370"/>
    </source>
</evidence>
<evidence type="ECO:0000256" key="2">
    <source>
        <dbReference type="ARBA" id="ARBA00023224"/>
    </source>
</evidence>
<gene>
    <name evidence="6" type="ORF">FN961_16105</name>
</gene>
<dbReference type="RefSeq" id="WP_144041204.1">
    <property type="nucleotide sequence ID" value="NZ_BMPL01000032.1"/>
</dbReference>
<keyword evidence="4" id="KW-0812">Transmembrane</keyword>
<dbReference type="PANTHER" id="PTHR32089:SF112">
    <property type="entry name" value="LYSOZYME-LIKE PROTEIN-RELATED"/>
    <property type="match status" value="1"/>
</dbReference>
<dbReference type="GO" id="GO:0006935">
    <property type="term" value="P:chemotaxis"/>
    <property type="evidence" value="ECO:0007669"/>
    <property type="project" value="UniProtKB-ARBA"/>
</dbReference>
<dbReference type="GO" id="GO:0007165">
    <property type="term" value="P:signal transduction"/>
    <property type="evidence" value="ECO:0007669"/>
    <property type="project" value="UniProtKB-KW"/>
</dbReference>
<evidence type="ECO:0000256" key="3">
    <source>
        <dbReference type="PROSITE-ProRule" id="PRU00284"/>
    </source>
</evidence>
<accession>A0A553JLP4</accession>
<evidence type="ECO:0000313" key="6">
    <source>
        <dbReference type="EMBL" id="TRY13366.1"/>
    </source>
</evidence>
<dbReference type="CDD" id="cd11386">
    <property type="entry name" value="MCP_signal"/>
    <property type="match status" value="1"/>
</dbReference>
<organism evidence="6 7">
    <name type="scientific">Shewanella hanedai</name>
    <name type="common">Alteromonas hanedai</name>
    <dbReference type="NCBI Taxonomy" id="25"/>
    <lineage>
        <taxon>Bacteria</taxon>
        <taxon>Pseudomonadati</taxon>
        <taxon>Pseudomonadota</taxon>
        <taxon>Gammaproteobacteria</taxon>
        <taxon>Alteromonadales</taxon>
        <taxon>Shewanellaceae</taxon>
        <taxon>Shewanella</taxon>
    </lineage>
</organism>
<evidence type="ECO:0000259" key="5">
    <source>
        <dbReference type="PROSITE" id="PS50111"/>
    </source>
</evidence>
<dbReference type="InterPro" id="IPR004089">
    <property type="entry name" value="MCPsignal_dom"/>
</dbReference>
<dbReference type="SUPFAM" id="SSF58104">
    <property type="entry name" value="Methyl-accepting chemotaxis protein (MCP) signaling domain"/>
    <property type="match status" value="1"/>
</dbReference>
<feature type="transmembrane region" description="Helical" evidence="4">
    <location>
        <begin position="7"/>
        <end position="27"/>
    </location>
</feature>